<name>A0ABR2AKK8_9ROSI</name>
<dbReference type="Proteomes" id="UP001472677">
    <property type="component" value="Unassembled WGS sequence"/>
</dbReference>
<evidence type="ECO:0000313" key="2">
    <source>
        <dbReference type="Proteomes" id="UP001472677"/>
    </source>
</evidence>
<proteinExistence type="predicted"/>
<keyword evidence="2" id="KW-1185">Reference proteome</keyword>
<evidence type="ECO:0000313" key="1">
    <source>
        <dbReference type="EMBL" id="KAK8493503.1"/>
    </source>
</evidence>
<dbReference type="EMBL" id="JBBPBM010000618">
    <property type="protein sequence ID" value="KAK8493503.1"/>
    <property type="molecule type" value="Genomic_DNA"/>
</dbReference>
<comment type="caution">
    <text evidence="1">The sequence shown here is derived from an EMBL/GenBank/DDBJ whole genome shotgun (WGS) entry which is preliminary data.</text>
</comment>
<sequence>MGIIRYYTIILLCNSQGEDYENGDGREGIGSPSALSLSSIHWTRAVSAVHGTHLGQGWIDQVPGHVYHQARLIVDQVQPRSAFSDAEGAPVCL</sequence>
<reference evidence="1 2" key="1">
    <citation type="journal article" date="2024" name="G3 (Bethesda)">
        <title>Genome assembly of Hibiscus sabdariffa L. provides insights into metabolisms of medicinal natural products.</title>
        <authorList>
            <person name="Kim T."/>
        </authorList>
    </citation>
    <scope>NUCLEOTIDE SEQUENCE [LARGE SCALE GENOMIC DNA]</scope>
    <source>
        <strain evidence="1">TK-2024</strain>
        <tissue evidence="1">Old leaves</tissue>
    </source>
</reference>
<accession>A0ABR2AKK8</accession>
<organism evidence="1 2">
    <name type="scientific">Hibiscus sabdariffa</name>
    <name type="common">roselle</name>
    <dbReference type="NCBI Taxonomy" id="183260"/>
    <lineage>
        <taxon>Eukaryota</taxon>
        <taxon>Viridiplantae</taxon>
        <taxon>Streptophyta</taxon>
        <taxon>Embryophyta</taxon>
        <taxon>Tracheophyta</taxon>
        <taxon>Spermatophyta</taxon>
        <taxon>Magnoliopsida</taxon>
        <taxon>eudicotyledons</taxon>
        <taxon>Gunneridae</taxon>
        <taxon>Pentapetalae</taxon>
        <taxon>rosids</taxon>
        <taxon>malvids</taxon>
        <taxon>Malvales</taxon>
        <taxon>Malvaceae</taxon>
        <taxon>Malvoideae</taxon>
        <taxon>Hibiscus</taxon>
    </lineage>
</organism>
<gene>
    <name evidence="1" type="ORF">V6N12_024890</name>
</gene>
<protein>
    <submittedName>
        <fullName evidence="1">Uncharacterized protein</fullName>
    </submittedName>
</protein>